<keyword evidence="10 11" id="KW-0472">Membrane</keyword>
<evidence type="ECO:0000256" key="11">
    <source>
        <dbReference type="HAMAP-Rule" id="MF_00276"/>
    </source>
</evidence>
<dbReference type="Proteomes" id="UP000007463">
    <property type="component" value="Chromosome"/>
</dbReference>
<dbReference type="GO" id="GO:0005524">
    <property type="term" value="F:ATP binding"/>
    <property type="evidence" value="ECO:0007669"/>
    <property type="project" value="UniProtKB-UniRule"/>
</dbReference>
<name>F2IFU3_FLUTR</name>
<dbReference type="InterPro" id="IPR003820">
    <property type="entry name" value="KdpC"/>
</dbReference>
<sequence precursor="true">MIKKIISVNIFTFLCMILLSVAYPLLISGIGKLAPGHGKGRTVSYNRKTVGFAQEGQQFTANNYFWGRPSAVNYNGAGSGGSNKGPSNPDYLKEVEARIDTFLLHHPYLDRKAVPAEMVTASGSGLDPHISPKAAEAQIKRVAQATGLKEQQLRSLVEKHTGAPLLNALGPKTINVLELNLALKNLQINKK</sequence>
<reference evidence="12 13" key="1">
    <citation type="journal article" date="2011" name="Stand. Genomic Sci.">
        <title>Complete genome sequence of the gliding freshwater bacterium Fluviicola taffensis type strain (RW262).</title>
        <authorList>
            <person name="Woyke T."/>
            <person name="Chertkov O."/>
            <person name="Lapidus A."/>
            <person name="Nolan M."/>
            <person name="Lucas S."/>
            <person name="Del Rio T.G."/>
            <person name="Tice H."/>
            <person name="Cheng J.F."/>
            <person name="Tapia R."/>
            <person name="Han C."/>
            <person name="Goodwin L."/>
            <person name="Pitluck S."/>
            <person name="Liolios K."/>
            <person name="Pagani I."/>
            <person name="Ivanova N."/>
            <person name="Huntemann M."/>
            <person name="Mavromatis K."/>
            <person name="Mikhailova N."/>
            <person name="Pati A."/>
            <person name="Chen A."/>
            <person name="Palaniappan K."/>
            <person name="Land M."/>
            <person name="Hauser L."/>
            <person name="Brambilla E.M."/>
            <person name="Rohde M."/>
            <person name="Mwirichia R."/>
            <person name="Sikorski J."/>
            <person name="Tindall B.J."/>
            <person name="Goker M."/>
            <person name="Bristow J."/>
            <person name="Eisen J.A."/>
            <person name="Markowitz V."/>
            <person name="Hugenholtz P."/>
            <person name="Klenk H.P."/>
            <person name="Kyrpides N.C."/>
        </authorList>
    </citation>
    <scope>NUCLEOTIDE SEQUENCE [LARGE SCALE GENOMIC DNA]</scope>
    <source>
        <strain evidence="13">DSM 16823 / RW262 / RW262</strain>
    </source>
</reference>
<evidence type="ECO:0000313" key="12">
    <source>
        <dbReference type="EMBL" id="AEA42551.1"/>
    </source>
</evidence>
<keyword evidence="1 11" id="KW-0813">Transport</keyword>
<organism evidence="12 13">
    <name type="scientific">Fluviicola taffensis (strain DSM 16823 / NCIMB 13979 / RW262)</name>
    <dbReference type="NCBI Taxonomy" id="755732"/>
    <lineage>
        <taxon>Bacteria</taxon>
        <taxon>Pseudomonadati</taxon>
        <taxon>Bacteroidota</taxon>
        <taxon>Flavobacteriia</taxon>
        <taxon>Flavobacteriales</taxon>
        <taxon>Crocinitomicaceae</taxon>
        <taxon>Fluviicola</taxon>
    </lineage>
</organism>
<comment type="similarity">
    <text evidence="11">Belongs to the KdpC family.</text>
</comment>
<feature type="transmembrane region" description="Helical" evidence="11">
    <location>
        <begin position="6"/>
        <end position="26"/>
    </location>
</feature>
<comment type="function">
    <text evidence="11">Part of the high-affinity ATP-driven potassium transport (or Kdp) system, which catalyzes the hydrolysis of ATP coupled with the electrogenic transport of potassium into the cytoplasm. This subunit acts as a catalytic chaperone that increases the ATP-binding affinity of the ATP-hydrolyzing subunit KdpB by the formation of a transient KdpB/KdpC/ATP ternary complex.</text>
</comment>
<keyword evidence="4 11" id="KW-0812">Transmembrane</keyword>
<evidence type="ECO:0000256" key="10">
    <source>
        <dbReference type="ARBA" id="ARBA00023136"/>
    </source>
</evidence>
<dbReference type="eggNOG" id="COG2156">
    <property type="taxonomic scope" value="Bacteria"/>
</dbReference>
<keyword evidence="3 11" id="KW-0633">Potassium transport</keyword>
<comment type="subunit">
    <text evidence="11">The system is composed of three essential subunits: KdpA, KdpB and KdpC.</text>
</comment>
<proteinExistence type="inferred from homology"/>
<accession>F2IFU3</accession>
<dbReference type="PANTHER" id="PTHR30042">
    <property type="entry name" value="POTASSIUM-TRANSPORTING ATPASE C CHAIN"/>
    <property type="match status" value="1"/>
</dbReference>
<dbReference type="PANTHER" id="PTHR30042:SF2">
    <property type="entry name" value="POTASSIUM-TRANSPORTING ATPASE KDPC SUBUNIT"/>
    <property type="match status" value="1"/>
</dbReference>
<evidence type="ECO:0000256" key="2">
    <source>
        <dbReference type="ARBA" id="ARBA00022475"/>
    </source>
</evidence>
<keyword evidence="11" id="KW-0997">Cell inner membrane</keyword>
<gene>
    <name evidence="11" type="primary">kdpC</name>
    <name evidence="12" type="ordered locus">Fluta_0546</name>
</gene>
<dbReference type="AlphaFoldDB" id="F2IFU3"/>
<evidence type="ECO:0000256" key="1">
    <source>
        <dbReference type="ARBA" id="ARBA00022448"/>
    </source>
</evidence>
<keyword evidence="8 11" id="KW-1133">Transmembrane helix</keyword>
<keyword evidence="5 11" id="KW-0547">Nucleotide-binding</keyword>
<dbReference type="RefSeq" id="WP_013685325.1">
    <property type="nucleotide sequence ID" value="NC_015321.1"/>
</dbReference>
<dbReference type="GO" id="GO:0005886">
    <property type="term" value="C:plasma membrane"/>
    <property type="evidence" value="ECO:0007669"/>
    <property type="project" value="UniProtKB-SubCell"/>
</dbReference>
<keyword evidence="6 11" id="KW-0067">ATP-binding</keyword>
<dbReference type="HAMAP" id="MF_00276">
    <property type="entry name" value="KdpC"/>
    <property type="match status" value="1"/>
</dbReference>
<evidence type="ECO:0000256" key="4">
    <source>
        <dbReference type="ARBA" id="ARBA00022692"/>
    </source>
</evidence>
<reference evidence="13" key="2">
    <citation type="submission" date="2011-02" db="EMBL/GenBank/DDBJ databases">
        <title>The complete genome of Fluviicola taffensis DSM 16823.</title>
        <authorList>
            <consortium name="US DOE Joint Genome Institute (JGI-PGF)"/>
            <person name="Lucas S."/>
            <person name="Copeland A."/>
            <person name="Lapidus A."/>
            <person name="Bruce D."/>
            <person name="Goodwin L."/>
            <person name="Pitluck S."/>
            <person name="Kyrpides N."/>
            <person name="Mavromatis K."/>
            <person name="Ivanova N."/>
            <person name="Mikhailova N."/>
            <person name="Pagani I."/>
            <person name="Chertkov O."/>
            <person name="Detter J.C."/>
            <person name="Han C."/>
            <person name="Tapia R."/>
            <person name="Land M."/>
            <person name="Hauser L."/>
            <person name="Markowitz V."/>
            <person name="Cheng J.-F."/>
            <person name="Hugenholtz P."/>
            <person name="Woyke T."/>
            <person name="Wu D."/>
            <person name="Tindall B."/>
            <person name="Pomrenke H.G."/>
            <person name="Brambilla E."/>
            <person name="Klenk H.-P."/>
            <person name="Eisen J.A."/>
        </authorList>
    </citation>
    <scope>NUCLEOTIDE SEQUENCE [LARGE SCALE GENOMIC DNA]</scope>
    <source>
        <strain evidence="13">DSM 16823 / RW262 / RW262</strain>
    </source>
</reference>
<evidence type="ECO:0000256" key="3">
    <source>
        <dbReference type="ARBA" id="ARBA00022538"/>
    </source>
</evidence>
<evidence type="ECO:0000256" key="5">
    <source>
        <dbReference type="ARBA" id="ARBA00022741"/>
    </source>
</evidence>
<dbReference type="GO" id="GO:0008556">
    <property type="term" value="F:P-type potassium transmembrane transporter activity"/>
    <property type="evidence" value="ECO:0007669"/>
    <property type="project" value="InterPro"/>
</dbReference>
<evidence type="ECO:0000313" key="13">
    <source>
        <dbReference type="Proteomes" id="UP000007463"/>
    </source>
</evidence>
<dbReference type="Pfam" id="PF02669">
    <property type="entry name" value="KdpC"/>
    <property type="match status" value="1"/>
</dbReference>
<dbReference type="KEGG" id="fte:Fluta_0546"/>
<evidence type="ECO:0000256" key="8">
    <source>
        <dbReference type="ARBA" id="ARBA00022989"/>
    </source>
</evidence>
<comment type="subcellular location">
    <subcellularLocation>
        <location evidence="11">Cell inner membrane</location>
        <topology evidence="11">Single-pass membrane protein</topology>
    </subcellularLocation>
</comment>
<keyword evidence="2 11" id="KW-1003">Cell membrane</keyword>
<dbReference type="NCBIfam" id="TIGR00681">
    <property type="entry name" value="kdpC"/>
    <property type="match status" value="1"/>
</dbReference>
<dbReference type="STRING" id="755732.Fluta_0546"/>
<dbReference type="EMBL" id="CP002542">
    <property type="protein sequence ID" value="AEA42551.1"/>
    <property type="molecule type" value="Genomic_DNA"/>
</dbReference>
<dbReference type="NCBIfam" id="NF001454">
    <property type="entry name" value="PRK00315.1"/>
    <property type="match status" value="1"/>
</dbReference>
<evidence type="ECO:0000256" key="7">
    <source>
        <dbReference type="ARBA" id="ARBA00022958"/>
    </source>
</evidence>
<protein>
    <recommendedName>
        <fullName evidence="11">Potassium-transporting ATPase KdpC subunit</fullName>
    </recommendedName>
    <alternativeName>
        <fullName evidence="11">ATP phosphohydrolase [potassium-transporting] C chain</fullName>
    </alternativeName>
    <alternativeName>
        <fullName evidence="11">Potassium-binding and translocating subunit C</fullName>
    </alternativeName>
    <alternativeName>
        <fullName evidence="11">Potassium-translocating ATPase C chain</fullName>
    </alternativeName>
</protein>
<dbReference type="HOGENOM" id="CLU_077094_2_0_10"/>
<evidence type="ECO:0000256" key="6">
    <source>
        <dbReference type="ARBA" id="ARBA00022840"/>
    </source>
</evidence>
<dbReference type="PIRSF" id="PIRSF001296">
    <property type="entry name" value="K_ATPase_KdpC"/>
    <property type="match status" value="1"/>
</dbReference>
<keyword evidence="7 11" id="KW-0630">Potassium</keyword>
<keyword evidence="13" id="KW-1185">Reference proteome</keyword>
<keyword evidence="9 11" id="KW-0406">Ion transport</keyword>
<evidence type="ECO:0000256" key="9">
    <source>
        <dbReference type="ARBA" id="ARBA00023065"/>
    </source>
</evidence>